<evidence type="ECO:0000313" key="1">
    <source>
        <dbReference type="EMBL" id="KAF6114699.1"/>
    </source>
</evidence>
<comment type="caution">
    <text evidence="1">The sequence shown here is derived from an EMBL/GenBank/DDBJ whole genome shotgun (WGS) entry which is preliminary data.</text>
</comment>
<dbReference type="PROSITE" id="PS51257">
    <property type="entry name" value="PROKAR_LIPOPROTEIN"/>
    <property type="match status" value="1"/>
</dbReference>
<evidence type="ECO:0000313" key="2">
    <source>
        <dbReference type="Proteomes" id="UP000664940"/>
    </source>
</evidence>
<proteinExistence type="predicted"/>
<gene>
    <name evidence="1" type="ORF">HJG60_010639</name>
</gene>
<organism evidence="1 2">
    <name type="scientific">Phyllostomus discolor</name>
    <name type="common">pale spear-nosed bat</name>
    <dbReference type="NCBI Taxonomy" id="89673"/>
    <lineage>
        <taxon>Eukaryota</taxon>
        <taxon>Metazoa</taxon>
        <taxon>Chordata</taxon>
        <taxon>Craniata</taxon>
        <taxon>Vertebrata</taxon>
        <taxon>Euteleostomi</taxon>
        <taxon>Mammalia</taxon>
        <taxon>Eutheria</taxon>
        <taxon>Laurasiatheria</taxon>
        <taxon>Chiroptera</taxon>
        <taxon>Yangochiroptera</taxon>
        <taxon>Phyllostomidae</taxon>
        <taxon>Phyllostominae</taxon>
        <taxon>Phyllostomus</taxon>
    </lineage>
</organism>
<protein>
    <submittedName>
        <fullName evidence="1">Uncharacterized protein</fullName>
    </submittedName>
</protein>
<sequence length="122" mass="13576">MKLEGSLPGRVAGTFGFPSLDLSCLSLSGGGGCRCSTSQSGQDVLLLLLLLLPALDSPRQQWFSSLHNWIKFNGVNWSLKLPVEDFLYSSSKRDNTKIYKQESVFLTSQSKENHQQNEKTTH</sequence>
<dbReference type="Proteomes" id="UP000664940">
    <property type="component" value="Unassembled WGS sequence"/>
</dbReference>
<reference evidence="1 2" key="1">
    <citation type="journal article" date="2020" name="Nature">
        <title>Six reference-quality genomes reveal evolution of bat adaptations.</title>
        <authorList>
            <person name="Jebb D."/>
            <person name="Huang Z."/>
            <person name="Pippel M."/>
            <person name="Hughes G.M."/>
            <person name="Lavrichenko K."/>
            <person name="Devanna P."/>
            <person name="Winkler S."/>
            <person name="Jermiin L.S."/>
            <person name="Skirmuntt E.C."/>
            <person name="Katzourakis A."/>
            <person name="Burkitt-Gray L."/>
            <person name="Ray D.A."/>
            <person name="Sullivan K.A.M."/>
            <person name="Roscito J.G."/>
            <person name="Kirilenko B.M."/>
            <person name="Davalos L.M."/>
            <person name="Corthals A.P."/>
            <person name="Power M.L."/>
            <person name="Jones G."/>
            <person name="Ransome R.D."/>
            <person name="Dechmann D.K.N."/>
            <person name="Locatelli A.G."/>
            <person name="Puechmaille S.J."/>
            <person name="Fedrigo O."/>
            <person name="Jarvis E.D."/>
            <person name="Hiller M."/>
            <person name="Vernes S.C."/>
            <person name="Myers E.W."/>
            <person name="Teeling E.C."/>
        </authorList>
    </citation>
    <scope>NUCLEOTIDE SEQUENCE [LARGE SCALE GENOMIC DNA]</scope>
    <source>
        <strain evidence="1">Bat1K_MPI-CBG_1</strain>
    </source>
</reference>
<accession>A0A834ALQ3</accession>
<dbReference type="AlphaFoldDB" id="A0A834ALQ3"/>
<name>A0A834ALQ3_9CHIR</name>
<dbReference type="EMBL" id="JABVXQ010000004">
    <property type="protein sequence ID" value="KAF6114699.1"/>
    <property type="molecule type" value="Genomic_DNA"/>
</dbReference>